<dbReference type="EC" id="3.1.13.4" evidence="7"/>
<sequence>MSISGNKSIVVRRVFAEDLDSELLMIKEAILTYPFLYIDIEFPGTIFKPSKQVIREGNPVINYHYMKSNVDALQIIQLGLSLSDAQVIYQTLIFYFLTFGNLISEVSISIETTMLAIQSSCSNVKG</sequence>
<evidence type="ECO:0000256" key="10">
    <source>
        <dbReference type="ARBA" id="ARBA00022723"/>
    </source>
</evidence>
<dbReference type="GO" id="GO:0005737">
    <property type="term" value="C:cytoplasm"/>
    <property type="evidence" value="ECO:0007669"/>
    <property type="project" value="UniProtKB-SubCell"/>
</dbReference>
<dbReference type="GO" id="GO:0004535">
    <property type="term" value="F:poly(A)-specific ribonuclease activity"/>
    <property type="evidence" value="ECO:0007669"/>
    <property type="project" value="UniProtKB-EC"/>
</dbReference>
<keyword evidence="19" id="KW-1185">Reference proteome</keyword>
<evidence type="ECO:0000256" key="13">
    <source>
        <dbReference type="ARBA" id="ARBA00022884"/>
    </source>
</evidence>
<evidence type="ECO:0000256" key="17">
    <source>
        <dbReference type="ARBA" id="ARBA00025148"/>
    </source>
</evidence>
<keyword evidence="13" id="KW-0694">RNA-binding</keyword>
<gene>
    <name evidence="18" type="ORF">Goklo_000081</name>
</gene>
<evidence type="ECO:0000256" key="6">
    <source>
        <dbReference type="ARBA" id="ARBA00011757"/>
    </source>
</evidence>
<keyword evidence="10" id="KW-0479">Metal-binding</keyword>
<evidence type="ECO:0000256" key="3">
    <source>
        <dbReference type="ARBA" id="ARBA00004123"/>
    </source>
</evidence>
<dbReference type="OrthoDB" id="981779at2759"/>
<protein>
    <recommendedName>
        <fullName evidence="7">poly(A)-specific ribonuclease</fullName>
        <ecNumber evidence="7">3.1.13.4</ecNumber>
    </recommendedName>
</protein>
<comment type="subcellular location">
    <subcellularLocation>
        <location evidence="4">Cytoplasm</location>
    </subcellularLocation>
    <subcellularLocation>
        <location evidence="3">Nucleus</location>
    </subcellularLocation>
</comment>
<evidence type="ECO:0000256" key="15">
    <source>
        <dbReference type="ARBA" id="ARBA00023163"/>
    </source>
</evidence>
<dbReference type="GO" id="GO:0046872">
    <property type="term" value="F:metal ion binding"/>
    <property type="evidence" value="ECO:0007669"/>
    <property type="project" value="UniProtKB-KW"/>
</dbReference>
<organism evidence="18 19">
    <name type="scientific">Gossypium klotzschianum</name>
    <dbReference type="NCBI Taxonomy" id="34286"/>
    <lineage>
        <taxon>Eukaryota</taxon>
        <taxon>Viridiplantae</taxon>
        <taxon>Streptophyta</taxon>
        <taxon>Embryophyta</taxon>
        <taxon>Tracheophyta</taxon>
        <taxon>Spermatophyta</taxon>
        <taxon>Magnoliopsida</taxon>
        <taxon>eudicotyledons</taxon>
        <taxon>Gunneridae</taxon>
        <taxon>Pentapetalae</taxon>
        <taxon>rosids</taxon>
        <taxon>malvids</taxon>
        <taxon>Malvales</taxon>
        <taxon>Malvaceae</taxon>
        <taxon>Malvoideae</taxon>
        <taxon>Gossypium</taxon>
    </lineage>
</organism>
<dbReference type="SUPFAM" id="SSF53098">
    <property type="entry name" value="Ribonuclease H-like"/>
    <property type="match status" value="1"/>
</dbReference>
<dbReference type="Gene3D" id="3.30.420.10">
    <property type="entry name" value="Ribonuclease H-like superfamily/Ribonuclease H"/>
    <property type="match status" value="1"/>
</dbReference>
<dbReference type="Proteomes" id="UP000593573">
    <property type="component" value="Unassembled WGS sequence"/>
</dbReference>
<evidence type="ECO:0000256" key="9">
    <source>
        <dbReference type="ARBA" id="ARBA00022722"/>
    </source>
</evidence>
<evidence type="ECO:0000256" key="4">
    <source>
        <dbReference type="ARBA" id="ARBA00004496"/>
    </source>
</evidence>
<keyword evidence="11" id="KW-0378">Hydrolase</keyword>
<comment type="similarity">
    <text evidence="5">Belongs to the CAF1 family.</text>
</comment>
<evidence type="ECO:0000256" key="14">
    <source>
        <dbReference type="ARBA" id="ARBA00023015"/>
    </source>
</evidence>
<dbReference type="InterPro" id="IPR039637">
    <property type="entry name" value="CNOT7/CNOT8/Pop2"/>
</dbReference>
<reference evidence="18 19" key="1">
    <citation type="journal article" date="2019" name="Genome Biol. Evol.">
        <title>Insights into the evolution of the New World diploid cottons (Gossypium, subgenus Houzingenia) based on genome sequencing.</title>
        <authorList>
            <person name="Grover C.E."/>
            <person name="Arick M.A. 2nd"/>
            <person name="Thrash A."/>
            <person name="Conover J.L."/>
            <person name="Sanders W.S."/>
            <person name="Peterson D.G."/>
            <person name="Frelichowski J.E."/>
            <person name="Scheffler J.A."/>
            <person name="Scheffler B.E."/>
            <person name="Wendel J.F."/>
        </authorList>
    </citation>
    <scope>NUCLEOTIDE SEQUENCE [LARGE SCALE GENOMIC DNA]</scope>
    <source>
        <strain evidence="18">57</strain>
        <tissue evidence="18">Leaf</tissue>
    </source>
</reference>
<evidence type="ECO:0000256" key="8">
    <source>
        <dbReference type="ARBA" id="ARBA00022490"/>
    </source>
</evidence>
<keyword evidence="15" id="KW-0804">Transcription</keyword>
<comment type="cofactor">
    <cofactor evidence="2">
        <name>a divalent metal cation</name>
        <dbReference type="ChEBI" id="CHEBI:60240"/>
    </cofactor>
</comment>
<comment type="subunit">
    <text evidence="6">Component of the CCR4-NOT complex, at least composed of CRR4 and CAF1 proteins.</text>
</comment>
<dbReference type="EMBL" id="JABFAB010237494">
    <property type="protein sequence ID" value="MBA0670639.1"/>
    <property type="molecule type" value="Genomic_DNA"/>
</dbReference>
<evidence type="ECO:0000256" key="7">
    <source>
        <dbReference type="ARBA" id="ARBA00012161"/>
    </source>
</evidence>
<evidence type="ECO:0000256" key="2">
    <source>
        <dbReference type="ARBA" id="ARBA00001968"/>
    </source>
</evidence>
<keyword evidence="16" id="KW-0539">Nucleus</keyword>
<dbReference type="InterPro" id="IPR036397">
    <property type="entry name" value="RNaseH_sf"/>
</dbReference>
<dbReference type="GO" id="GO:0005634">
    <property type="term" value="C:nucleus"/>
    <property type="evidence" value="ECO:0007669"/>
    <property type="project" value="UniProtKB-SubCell"/>
</dbReference>
<evidence type="ECO:0000256" key="1">
    <source>
        <dbReference type="ARBA" id="ARBA00001663"/>
    </source>
</evidence>
<keyword evidence="12" id="KW-0269">Exonuclease</keyword>
<dbReference type="GO" id="GO:0030014">
    <property type="term" value="C:CCR4-NOT complex"/>
    <property type="evidence" value="ECO:0007669"/>
    <property type="project" value="InterPro"/>
</dbReference>
<accession>A0A7J8W7L5</accession>
<dbReference type="AlphaFoldDB" id="A0A7J8W7L5"/>
<dbReference type="Pfam" id="PF04857">
    <property type="entry name" value="CAF1"/>
    <property type="match status" value="1"/>
</dbReference>
<evidence type="ECO:0000256" key="16">
    <source>
        <dbReference type="ARBA" id="ARBA00023242"/>
    </source>
</evidence>
<evidence type="ECO:0000256" key="5">
    <source>
        <dbReference type="ARBA" id="ARBA00008372"/>
    </source>
</evidence>
<keyword evidence="9" id="KW-0540">Nuclease</keyword>
<comment type="function">
    <text evidence="17">Ubiquitous transcription factor required for a diverse set of processes. It is a component of the CCR4 complex involved in the control of gene expression.</text>
</comment>
<comment type="catalytic activity">
    <reaction evidence="1">
        <text>Exonucleolytic cleavage of poly(A) to 5'-AMP.</text>
        <dbReference type="EC" id="3.1.13.4"/>
    </reaction>
</comment>
<evidence type="ECO:0000256" key="12">
    <source>
        <dbReference type="ARBA" id="ARBA00022839"/>
    </source>
</evidence>
<keyword evidence="14" id="KW-0805">Transcription regulation</keyword>
<evidence type="ECO:0000256" key="11">
    <source>
        <dbReference type="ARBA" id="ARBA00022801"/>
    </source>
</evidence>
<comment type="caution">
    <text evidence="18">The sequence shown here is derived from an EMBL/GenBank/DDBJ whole genome shotgun (WGS) entry which is preliminary data.</text>
</comment>
<dbReference type="GO" id="GO:0003723">
    <property type="term" value="F:RNA binding"/>
    <property type="evidence" value="ECO:0007669"/>
    <property type="project" value="UniProtKB-KW"/>
</dbReference>
<dbReference type="InterPro" id="IPR006941">
    <property type="entry name" value="RNase_CAF1"/>
</dbReference>
<name>A0A7J8W7L5_9ROSI</name>
<proteinExistence type="inferred from homology"/>
<evidence type="ECO:0000313" key="18">
    <source>
        <dbReference type="EMBL" id="MBA0670639.1"/>
    </source>
</evidence>
<dbReference type="InterPro" id="IPR012337">
    <property type="entry name" value="RNaseH-like_sf"/>
</dbReference>
<keyword evidence="8" id="KW-0963">Cytoplasm</keyword>
<dbReference type="PANTHER" id="PTHR10797">
    <property type="entry name" value="CCR4-NOT TRANSCRIPTION COMPLEX SUBUNIT"/>
    <property type="match status" value="1"/>
</dbReference>
<evidence type="ECO:0000313" key="19">
    <source>
        <dbReference type="Proteomes" id="UP000593573"/>
    </source>
</evidence>